<dbReference type="PROSITE" id="PS50110">
    <property type="entry name" value="RESPONSE_REGULATORY"/>
    <property type="match status" value="1"/>
</dbReference>
<name>A0A7J0BFI8_9BACT</name>
<evidence type="ECO:0000256" key="1">
    <source>
        <dbReference type="PROSITE-ProRule" id="PRU00169"/>
    </source>
</evidence>
<dbReference type="InterPro" id="IPR001789">
    <property type="entry name" value="Sig_transdc_resp-reg_receiver"/>
</dbReference>
<dbReference type="AlphaFoldDB" id="A0A7J0BFI8"/>
<dbReference type="SUPFAM" id="SSF52172">
    <property type="entry name" value="CheY-like"/>
    <property type="match status" value="1"/>
</dbReference>
<dbReference type="InterPro" id="IPR009875">
    <property type="entry name" value="PilZ_domain"/>
</dbReference>
<comment type="caution">
    <text evidence="1">Lacks conserved residue(s) required for the propagation of feature annotation.</text>
</comment>
<gene>
    <name evidence="3" type="ORF">DSM101010T_03000</name>
</gene>
<accession>A0A7J0BFI8</accession>
<dbReference type="SUPFAM" id="SSF48452">
    <property type="entry name" value="TPR-like"/>
    <property type="match status" value="1"/>
</dbReference>
<evidence type="ECO:0000313" key="3">
    <source>
        <dbReference type="EMBL" id="GFM31935.1"/>
    </source>
</evidence>
<dbReference type="Pfam" id="PF07238">
    <property type="entry name" value="PilZ"/>
    <property type="match status" value="1"/>
</dbReference>
<dbReference type="InterPro" id="IPR011990">
    <property type="entry name" value="TPR-like_helical_dom_sf"/>
</dbReference>
<dbReference type="SUPFAM" id="SSF141371">
    <property type="entry name" value="PilZ domain-like"/>
    <property type="match status" value="1"/>
</dbReference>
<comment type="caution">
    <text evidence="3">The sequence shown here is derived from an EMBL/GenBank/DDBJ whole genome shotgun (WGS) entry which is preliminary data.</text>
</comment>
<dbReference type="InterPro" id="IPR011006">
    <property type="entry name" value="CheY-like_superfamily"/>
</dbReference>
<dbReference type="EMBL" id="BLVO01000004">
    <property type="protein sequence ID" value="GFM31935.1"/>
    <property type="molecule type" value="Genomic_DNA"/>
</dbReference>
<organism evidence="3 4">
    <name type="scientific">Desulfovibrio subterraneus</name>
    <dbReference type="NCBI Taxonomy" id="2718620"/>
    <lineage>
        <taxon>Bacteria</taxon>
        <taxon>Pseudomonadati</taxon>
        <taxon>Thermodesulfobacteriota</taxon>
        <taxon>Desulfovibrionia</taxon>
        <taxon>Desulfovibrionales</taxon>
        <taxon>Desulfovibrionaceae</taxon>
        <taxon>Desulfovibrio</taxon>
    </lineage>
</organism>
<evidence type="ECO:0000313" key="4">
    <source>
        <dbReference type="Proteomes" id="UP000503840"/>
    </source>
</evidence>
<dbReference type="GO" id="GO:0035438">
    <property type="term" value="F:cyclic-di-GMP binding"/>
    <property type="evidence" value="ECO:0007669"/>
    <property type="project" value="InterPro"/>
</dbReference>
<reference evidence="3 4" key="1">
    <citation type="submission" date="2020-05" db="EMBL/GenBank/DDBJ databases">
        <title>Draft genome sequence of Desulfovibrio sp. strain HN2T.</title>
        <authorList>
            <person name="Ueno A."/>
            <person name="Tamazawa S."/>
            <person name="Tamamura S."/>
            <person name="Murakami T."/>
            <person name="Kiyama T."/>
            <person name="Inomata H."/>
            <person name="Amano Y."/>
            <person name="Miyakawa K."/>
            <person name="Tamaki H."/>
            <person name="Naganuma T."/>
            <person name="Kaneko K."/>
        </authorList>
    </citation>
    <scope>NUCLEOTIDE SEQUENCE [LARGE SCALE GENOMIC DNA]</scope>
    <source>
        <strain evidence="3 4">HN2</strain>
    </source>
</reference>
<dbReference type="Gene3D" id="2.40.10.220">
    <property type="entry name" value="predicted glycosyltransferase like domains"/>
    <property type="match status" value="1"/>
</dbReference>
<dbReference type="GO" id="GO:0000160">
    <property type="term" value="P:phosphorelay signal transduction system"/>
    <property type="evidence" value="ECO:0007669"/>
    <property type="project" value="InterPro"/>
</dbReference>
<protein>
    <recommendedName>
        <fullName evidence="2">Response regulatory domain-containing protein</fullName>
    </recommendedName>
</protein>
<keyword evidence="4" id="KW-1185">Reference proteome</keyword>
<feature type="domain" description="Response regulatory" evidence="2">
    <location>
        <begin position="6"/>
        <end position="123"/>
    </location>
</feature>
<proteinExistence type="predicted"/>
<dbReference type="Proteomes" id="UP000503840">
    <property type="component" value="Unassembled WGS sequence"/>
</dbReference>
<dbReference type="Gene3D" id="1.25.40.10">
    <property type="entry name" value="Tetratricopeptide repeat domain"/>
    <property type="match status" value="1"/>
</dbReference>
<dbReference type="RefSeq" id="WP_174403623.1">
    <property type="nucleotide sequence ID" value="NZ_BLVO01000004.1"/>
</dbReference>
<sequence length="505" mass="54046">MSRILKILVIEEQPAIREMLRKGLDGMGQVRLLFAPSVKGGFVALKKTPFDILMLSGSVARRNDYTLLKAIRADAALGSLSVMVILPECGAEDSRKAVDAGAAMCLAVSSPEDVKKGVASVVRSHVRPGAHVAESVPEAGPPDPIDPEEDARRLFHAGMQLLGKKLYGKAAKLFLAALKRKAAFPEALLSLAECSSKMGDSAKAYVFRRKAVTALAKQGRVSEAGKVVRRLGPASENLPETANLLLDVAQELNECGYADRALAVLESAAEQEGDGANVFREVAAAYLSHESDKRSLPNSSSGTLSADELNTLLRDPQPQTGAVSKSSGTALCQSDGGDLAEVLFGEAGPTKRSGAASGPKALIVQDTPQVGWKEKRRHPRIPLADFFIGAGKGRDALTVIDISMGGICFKADEGMFETGQVFRFHLMDTIDVRLKKVQAVVRFVGDDRVGCQFLELSEKQTALLTELIRLEKKKILDAGGSIDEVEDLSGIERDSSGKIVIKVDW</sequence>
<evidence type="ECO:0000259" key="2">
    <source>
        <dbReference type="PROSITE" id="PS50110"/>
    </source>
</evidence>
<dbReference type="Gene3D" id="3.40.50.2300">
    <property type="match status" value="1"/>
</dbReference>